<accession>A0A0F4Z9B7</accession>
<dbReference type="GO" id="GO:0008860">
    <property type="term" value="F:ferredoxin-NAD+ reductase activity"/>
    <property type="evidence" value="ECO:0007669"/>
    <property type="project" value="EnsemblFungi"/>
</dbReference>
<evidence type="ECO:0000256" key="2">
    <source>
        <dbReference type="ARBA" id="ARBA00008312"/>
    </source>
</evidence>
<evidence type="ECO:0000256" key="9">
    <source>
        <dbReference type="PIRSR" id="PIRSR000362-1"/>
    </source>
</evidence>
<sequence>MAVIGAGPAGFYTTQKVMARIPDAKVDMYERLPVPYGLSRFGIAPDHPEVKNCQEKFEEIAALPGFSFIGNVSVGNSDGYLETSHVPLASLLKNYDAVTFAYGAPFDRHLGIPGETELSGIYAAREFVSWYNGYPGFERDFGLSEAEDAVIIGQGNVALDVARILLTSVDVLRKTDITEAALAQLSKSRVKRVHIVGRRGPMQVRLTIKELRELMTIPGVYSHRVEPSLIPSDLKTLSRQHKRLMELFKNPRGSATGQEEKSWSLDFCLSPKSFAGSSGKVQKTIFEKSALENLFDPNSSVSGTGEEVEIKSDLVFRSIGYKSVPLEGFSDLQIGFDNQRGLIKNDGLGRIYREGTGNETFPGLYCSGWAKRGPTGVIASTMTDGFMTADSIVEDWISGSKFLGERSEKAGWSGVLRDLGATDNIKQIDWASWQQIDKAEKANGALIGKEREKFTDTGAMLSALS</sequence>
<dbReference type="PIRSF" id="PIRSF000362">
    <property type="entry name" value="FNR"/>
    <property type="match status" value="1"/>
</dbReference>
<keyword evidence="5 8" id="KW-0521">NADP</keyword>
<evidence type="ECO:0000256" key="10">
    <source>
        <dbReference type="PIRSR" id="PIRSR000362-2"/>
    </source>
</evidence>
<gene>
    <name evidence="11" type="ORF">TD95_001124</name>
</gene>
<keyword evidence="12" id="KW-1185">Reference proteome</keyword>
<keyword evidence="3 8" id="KW-0285">Flavoprotein</keyword>
<dbReference type="PANTHER" id="PTHR48467">
    <property type="entry name" value="GLUTAMATE SYNTHASE 1 [NADH], CHLOROPLASTIC-LIKE"/>
    <property type="match status" value="1"/>
</dbReference>
<comment type="caution">
    <text evidence="11">The sequence shown here is derived from an EMBL/GenBank/DDBJ whole genome shotgun (WGS) entry which is preliminary data.</text>
</comment>
<dbReference type="EC" id="1.18.1.6" evidence="8"/>
<feature type="binding site" evidence="9">
    <location>
        <begin position="376"/>
        <end position="378"/>
    </location>
    <ligand>
        <name>FAD</name>
        <dbReference type="ChEBI" id="CHEBI:57692"/>
    </ligand>
</feature>
<organism evidence="11 12">
    <name type="scientific">Thielaviopsis punctulata</name>
    <dbReference type="NCBI Taxonomy" id="72032"/>
    <lineage>
        <taxon>Eukaryota</taxon>
        <taxon>Fungi</taxon>
        <taxon>Dikarya</taxon>
        <taxon>Ascomycota</taxon>
        <taxon>Pezizomycotina</taxon>
        <taxon>Sordariomycetes</taxon>
        <taxon>Hypocreomycetidae</taxon>
        <taxon>Microascales</taxon>
        <taxon>Ceratocystidaceae</taxon>
        <taxon>Thielaviopsis</taxon>
    </lineage>
</organism>
<evidence type="ECO:0000313" key="11">
    <source>
        <dbReference type="EMBL" id="KKA27109.1"/>
    </source>
</evidence>
<dbReference type="GO" id="GO:0005739">
    <property type="term" value="C:mitochondrion"/>
    <property type="evidence" value="ECO:0007669"/>
    <property type="project" value="UniProtKB-SubCell"/>
</dbReference>
<evidence type="ECO:0000313" key="12">
    <source>
        <dbReference type="Proteomes" id="UP000033483"/>
    </source>
</evidence>
<dbReference type="Gene3D" id="3.40.50.720">
    <property type="entry name" value="NAD(P)-binding Rossmann-like Domain"/>
    <property type="match status" value="1"/>
</dbReference>
<reference evidence="11 12" key="1">
    <citation type="submission" date="2015-03" db="EMBL/GenBank/DDBJ databases">
        <authorList>
            <person name="Radwan O."/>
            <person name="Al-Naeli F.A."/>
            <person name="Rendon G.A."/>
            <person name="Fields C."/>
        </authorList>
    </citation>
    <scope>NUCLEOTIDE SEQUENCE [LARGE SCALE GENOMIC DNA]</scope>
    <source>
        <strain evidence="11">CR-DP1</strain>
    </source>
</reference>
<dbReference type="InterPro" id="IPR021163">
    <property type="entry name" value="Ferredox_Rdtase_adrenod"/>
</dbReference>
<feature type="binding site" evidence="9">
    <location>
        <position position="74"/>
    </location>
    <ligand>
        <name>FAD</name>
        <dbReference type="ChEBI" id="CHEBI:57692"/>
    </ligand>
</feature>
<dbReference type="EMBL" id="LAEV01001896">
    <property type="protein sequence ID" value="KKA27109.1"/>
    <property type="molecule type" value="Genomic_DNA"/>
</dbReference>
<keyword evidence="6 8" id="KW-0560">Oxidoreductase</keyword>
<dbReference type="OrthoDB" id="333024at2759"/>
<feature type="binding site" evidence="9">
    <location>
        <position position="369"/>
    </location>
    <ligand>
        <name>FAD</name>
        <dbReference type="ChEBI" id="CHEBI:57692"/>
    </ligand>
</feature>
<comment type="catalytic activity">
    <reaction evidence="7 8">
        <text>2 reduced [adrenodoxin] + NADP(+) + H(+) = 2 oxidized [adrenodoxin] + NADPH</text>
        <dbReference type="Rhea" id="RHEA:42312"/>
        <dbReference type="Rhea" id="RHEA-COMP:9998"/>
        <dbReference type="Rhea" id="RHEA-COMP:9999"/>
        <dbReference type="ChEBI" id="CHEBI:15378"/>
        <dbReference type="ChEBI" id="CHEBI:33737"/>
        <dbReference type="ChEBI" id="CHEBI:33738"/>
        <dbReference type="ChEBI" id="CHEBI:57783"/>
        <dbReference type="ChEBI" id="CHEBI:58349"/>
        <dbReference type="EC" id="1.18.1.6"/>
    </reaction>
</comment>
<dbReference type="AlphaFoldDB" id="A0A0F4Z9B7"/>
<dbReference type="PANTHER" id="PTHR48467:SF1">
    <property type="entry name" value="GLUTAMATE SYNTHASE 1 [NADH], CHLOROPLASTIC-LIKE"/>
    <property type="match status" value="1"/>
</dbReference>
<comment type="cofactor">
    <cofactor evidence="1 8 9">
        <name>FAD</name>
        <dbReference type="ChEBI" id="CHEBI:57692"/>
    </cofactor>
</comment>
<feature type="binding site" evidence="10">
    <location>
        <begin position="154"/>
        <end position="157"/>
    </location>
    <ligand>
        <name>NADP(+)</name>
        <dbReference type="ChEBI" id="CHEBI:58349"/>
    </ligand>
</feature>
<keyword evidence="8" id="KW-0496">Mitochondrion</keyword>
<evidence type="ECO:0000256" key="3">
    <source>
        <dbReference type="ARBA" id="ARBA00022630"/>
    </source>
</evidence>
<dbReference type="GO" id="GO:0004324">
    <property type="term" value="F:ferredoxin-NADP+ reductase activity"/>
    <property type="evidence" value="ECO:0007669"/>
    <property type="project" value="EnsemblFungi"/>
</dbReference>
<evidence type="ECO:0000256" key="7">
    <source>
        <dbReference type="ARBA" id="ARBA00048933"/>
    </source>
</evidence>
<evidence type="ECO:0000256" key="6">
    <source>
        <dbReference type="ARBA" id="ARBA00023002"/>
    </source>
</evidence>
<dbReference type="GO" id="GO:0071949">
    <property type="term" value="F:FAD binding"/>
    <property type="evidence" value="ECO:0007669"/>
    <property type="project" value="EnsemblFungi"/>
</dbReference>
<comment type="similarity">
    <text evidence="2 8">Belongs to the ferredoxin--NADP reductase type 1 family.</text>
</comment>
<dbReference type="PRINTS" id="PR00419">
    <property type="entry name" value="ADXRDTASE"/>
</dbReference>
<feature type="binding site" evidence="10">
    <location>
        <position position="376"/>
    </location>
    <ligand>
        <name>NADP(+)</name>
        <dbReference type="ChEBI" id="CHEBI:58349"/>
    </ligand>
</feature>
<dbReference type="SUPFAM" id="SSF51971">
    <property type="entry name" value="Nucleotide-binding domain"/>
    <property type="match status" value="1"/>
</dbReference>
<evidence type="ECO:0000256" key="1">
    <source>
        <dbReference type="ARBA" id="ARBA00001974"/>
    </source>
</evidence>
<feature type="binding site" evidence="10">
    <location>
        <position position="210"/>
    </location>
    <ligand>
        <name>NADP(+)</name>
        <dbReference type="ChEBI" id="CHEBI:58349"/>
    </ligand>
</feature>
<dbReference type="Gene3D" id="3.50.50.60">
    <property type="entry name" value="FAD/NAD(P)-binding domain"/>
    <property type="match status" value="1"/>
</dbReference>
<keyword evidence="4 8" id="KW-0274">FAD</keyword>
<protein>
    <recommendedName>
        <fullName evidence="8">NADPH:adrenodoxin oxidoreductase, mitochondrial</fullName>
        <ecNumber evidence="8">1.18.1.6</ecNumber>
    </recommendedName>
</protein>
<dbReference type="InterPro" id="IPR036188">
    <property type="entry name" value="FAD/NAD-bd_sf"/>
</dbReference>
<evidence type="ECO:0000256" key="4">
    <source>
        <dbReference type="ARBA" id="ARBA00022827"/>
    </source>
</evidence>
<evidence type="ECO:0000256" key="5">
    <source>
        <dbReference type="ARBA" id="ARBA00022857"/>
    </source>
</evidence>
<dbReference type="Proteomes" id="UP000033483">
    <property type="component" value="Unassembled WGS sequence"/>
</dbReference>
<evidence type="ECO:0000256" key="8">
    <source>
        <dbReference type="PIRNR" id="PIRNR000362"/>
    </source>
</evidence>
<name>A0A0F4Z9B7_9PEZI</name>
<proteinExistence type="inferred from homology"/>
<feature type="binding site" evidence="9">
    <location>
        <position position="38"/>
    </location>
    <ligand>
        <name>FAD</name>
        <dbReference type="ChEBI" id="CHEBI:57692"/>
    </ligand>
</feature>
<feature type="binding site" evidence="10">
    <location>
        <begin position="198"/>
        <end position="199"/>
    </location>
    <ligand>
        <name>NADP(+)</name>
        <dbReference type="ChEBI" id="CHEBI:58349"/>
    </ligand>
</feature>
<dbReference type="InterPro" id="IPR055275">
    <property type="entry name" value="Ferredox_Rdtase"/>
</dbReference>
<comment type="subcellular location">
    <subcellularLocation>
        <location evidence="8">Mitochondrion</location>
    </subcellularLocation>
</comment>
<feature type="binding site" evidence="9">
    <location>
        <position position="30"/>
    </location>
    <ligand>
        <name>FAD</name>
        <dbReference type="ChEBI" id="CHEBI:57692"/>
    </ligand>
</feature>
<feature type="binding site" evidence="9">
    <location>
        <position position="9"/>
    </location>
    <ligand>
        <name>FAD</name>
        <dbReference type="ChEBI" id="CHEBI:57692"/>
    </ligand>
</feature>